<dbReference type="EMBL" id="CAJVPS010003647">
    <property type="protein sequence ID" value="CAG8592450.1"/>
    <property type="molecule type" value="Genomic_DNA"/>
</dbReference>
<dbReference type="Gene3D" id="1.10.150.50">
    <property type="entry name" value="Transcription Factor, Ets-1"/>
    <property type="match status" value="1"/>
</dbReference>
<keyword evidence="2" id="KW-1185">Reference proteome</keyword>
<reference evidence="1" key="1">
    <citation type="submission" date="2021-06" db="EMBL/GenBank/DDBJ databases">
        <authorList>
            <person name="Kallberg Y."/>
            <person name="Tangrot J."/>
            <person name="Rosling A."/>
        </authorList>
    </citation>
    <scope>NUCLEOTIDE SEQUENCE</scope>
    <source>
        <strain evidence="1">FL130A</strain>
    </source>
</reference>
<dbReference type="InterPro" id="IPR013320">
    <property type="entry name" value="ConA-like_dom_sf"/>
</dbReference>
<sequence length="250" mass="28889">MTTCVSISAAEIRKLTTQKLIEFLQKEDLELIDEDFSIISRERINGRDFFNLTKDILRSYGMKGGPATRIAVFANELKGKKSRAFHECISEPITFSIPDRKLIQHAELPEVTNELSVTLRLNVLFHNRIHVSVFHKGEVNEDRINAVGGGLSLNRWYHLVYTLSEPEKKLNFYIDGKWVEFHSFQQDIKYNNGPLCIGNDRFHNGFTGLISNFRYYNWSLSAEEVKEEYLKHTNNTKTSYVTTNDCNSVN</sequence>
<evidence type="ECO:0000313" key="1">
    <source>
        <dbReference type="EMBL" id="CAG8592450.1"/>
    </source>
</evidence>
<evidence type="ECO:0000313" key="2">
    <source>
        <dbReference type="Proteomes" id="UP000789508"/>
    </source>
</evidence>
<proteinExistence type="predicted"/>
<dbReference type="InterPro" id="IPR013761">
    <property type="entry name" value="SAM/pointed_sf"/>
</dbReference>
<dbReference type="SUPFAM" id="SSF49899">
    <property type="entry name" value="Concanavalin A-like lectins/glucanases"/>
    <property type="match status" value="1"/>
</dbReference>
<dbReference type="Proteomes" id="UP000789508">
    <property type="component" value="Unassembled WGS sequence"/>
</dbReference>
<name>A0A9N9C6H1_9GLOM</name>
<gene>
    <name evidence="1" type="ORF">ALEPTO_LOCUS7766</name>
</gene>
<protein>
    <submittedName>
        <fullName evidence="1">7821_t:CDS:1</fullName>
    </submittedName>
</protein>
<dbReference type="OrthoDB" id="2449165at2759"/>
<dbReference type="Pfam" id="PF13385">
    <property type="entry name" value="Laminin_G_3"/>
    <property type="match status" value="1"/>
</dbReference>
<organism evidence="1 2">
    <name type="scientific">Ambispora leptoticha</name>
    <dbReference type="NCBI Taxonomy" id="144679"/>
    <lineage>
        <taxon>Eukaryota</taxon>
        <taxon>Fungi</taxon>
        <taxon>Fungi incertae sedis</taxon>
        <taxon>Mucoromycota</taxon>
        <taxon>Glomeromycotina</taxon>
        <taxon>Glomeromycetes</taxon>
        <taxon>Archaeosporales</taxon>
        <taxon>Ambisporaceae</taxon>
        <taxon>Ambispora</taxon>
    </lineage>
</organism>
<comment type="caution">
    <text evidence="1">The sequence shown here is derived from an EMBL/GenBank/DDBJ whole genome shotgun (WGS) entry which is preliminary data.</text>
</comment>
<dbReference type="Gene3D" id="2.60.120.200">
    <property type="match status" value="1"/>
</dbReference>
<dbReference type="AlphaFoldDB" id="A0A9N9C6H1"/>
<accession>A0A9N9C6H1</accession>